<dbReference type="InterPro" id="IPR007345">
    <property type="entry name" value="Polysacch_pyruvyl_Trfase"/>
</dbReference>
<evidence type="ECO:0000259" key="1">
    <source>
        <dbReference type="Pfam" id="PF04230"/>
    </source>
</evidence>
<name>A0A845HJT0_9BURK</name>
<organism evidence="2 3">
    <name type="scientific">Duganella vulcania</name>
    <dbReference type="NCBI Taxonomy" id="2692166"/>
    <lineage>
        <taxon>Bacteria</taxon>
        <taxon>Pseudomonadati</taxon>
        <taxon>Pseudomonadota</taxon>
        <taxon>Betaproteobacteria</taxon>
        <taxon>Burkholderiales</taxon>
        <taxon>Oxalobacteraceae</taxon>
        <taxon>Telluria group</taxon>
        <taxon>Duganella</taxon>
    </lineage>
</organism>
<reference evidence="2 3" key="1">
    <citation type="submission" date="2019-12" db="EMBL/GenBank/DDBJ databases">
        <title>Novel species isolated from a subtropical stream in China.</title>
        <authorList>
            <person name="Lu H."/>
        </authorList>
    </citation>
    <scope>NUCLEOTIDE SEQUENCE [LARGE SCALE GENOMIC DNA]</scope>
    <source>
        <strain evidence="2 3">FT107W</strain>
    </source>
</reference>
<dbReference type="EMBL" id="WWCV01000020">
    <property type="protein sequence ID" value="MYN17673.1"/>
    <property type="molecule type" value="Genomic_DNA"/>
</dbReference>
<proteinExistence type="predicted"/>
<dbReference type="Pfam" id="PF04230">
    <property type="entry name" value="PS_pyruv_trans"/>
    <property type="match status" value="1"/>
</dbReference>
<accession>A0A845HJT0</accession>
<protein>
    <submittedName>
        <fullName evidence="2">Exopolysaccharide biosynthesis protein</fullName>
    </submittedName>
</protein>
<sequence>MSKHADIMSGLAAKHEVLLPLLTDRPLHYLDLPFHGNVGDLLIMNGTLRFFEKYRLNVARLGMYFNYSPQWAEQQDVIVFHGGGNFGDIYGPFQAFRERIIAALPRNRIVIMPQTIHFADPAKFQACCALLSAHPDLHICVRDQRSAALARQMTPHVYLLPDMAHQLWPIERAAAPTRPVLYLRRRDSEAQAGALDQQGNTFDWEDLIGKNWGFFLPQVAERSMYHAQRLGINKPFANLEGQWWIGQARRFIARSVALFSQYERVESDRLHAHILSSLLSIPNRISDNSYGKNSNYIAEWTHGSELLELVPPPRAAAAGGAA</sequence>
<evidence type="ECO:0000313" key="2">
    <source>
        <dbReference type="EMBL" id="MYN17673.1"/>
    </source>
</evidence>
<dbReference type="RefSeq" id="WP_161090283.1">
    <property type="nucleotide sequence ID" value="NZ_WWCV01000020.1"/>
</dbReference>
<gene>
    <name evidence="2" type="ORF">GTP81_12995</name>
</gene>
<evidence type="ECO:0000313" key="3">
    <source>
        <dbReference type="Proteomes" id="UP000484875"/>
    </source>
</evidence>
<comment type="caution">
    <text evidence="2">The sequence shown here is derived from an EMBL/GenBank/DDBJ whole genome shotgun (WGS) entry which is preliminary data.</text>
</comment>
<keyword evidence="3" id="KW-1185">Reference proteome</keyword>
<dbReference type="Proteomes" id="UP000484875">
    <property type="component" value="Unassembled WGS sequence"/>
</dbReference>
<feature type="domain" description="Polysaccharide pyruvyl transferase" evidence="1">
    <location>
        <begin position="37"/>
        <end position="285"/>
    </location>
</feature>
<dbReference type="AlphaFoldDB" id="A0A845HJT0"/>